<proteinExistence type="predicted"/>
<protein>
    <submittedName>
        <fullName evidence="2">Uncharacterized protein</fullName>
    </submittedName>
</protein>
<feature type="region of interest" description="Disordered" evidence="1">
    <location>
        <begin position="527"/>
        <end position="561"/>
    </location>
</feature>
<feature type="compositionally biased region" description="Pro residues" evidence="1">
    <location>
        <begin position="532"/>
        <end position="553"/>
    </location>
</feature>
<evidence type="ECO:0000313" key="2">
    <source>
        <dbReference type="EMBL" id="GLI67049.1"/>
    </source>
</evidence>
<gene>
    <name evidence="2" type="ORF">VaNZ11_011237</name>
</gene>
<organism evidence="2 3">
    <name type="scientific">Volvox africanus</name>
    <dbReference type="NCBI Taxonomy" id="51714"/>
    <lineage>
        <taxon>Eukaryota</taxon>
        <taxon>Viridiplantae</taxon>
        <taxon>Chlorophyta</taxon>
        <taxon>core chlorophytes</taxon>
        <taxon>Chlorophyceae</taxon>
        <taxon>CS clade</taxon>
        <taxon>Chlamydomonadales</taxon>
        <taxon>Volvocaceae</taxon>
        <taxon>Volvox</taxon>
    </lineage>
</organism>
<dbReference type="Proteomes" id="UP001165090">
    <property type="component" value="Unassembled WGS sequence"/>
</dbReference>
<keyword evidence="3" id="KW-1185">Reference proteome</keyword>
<comment type="caution">
    <text evidence="2">The sequence shown here is derived from an EMBL/GenBank/DDBJ whole genome shotgun (WGS) entry which is preliminary data.</text>
</comment>
<evidence type="ECO:0000313" key="3">
    <source>
        <dbReference type="Proteomes" id="UP001165090"/>
    </source>
</evidence>
<sequence>TQEGSVQKTVPIPDDMVATALKRALSPTHLNASHDGARLHLNATTLLNTLMDLVESPSIEQHWQGKRGNLQSLKELVRSARALFLSSEQQQEQQQQQQRNLDSGELSSWLTAAERCTTAVQEGQSYPLFRRVVSALLLQAWVAAGYSWSKAHDAVARRVLLKLYDLHAASARRKSAVEYYHFSKAAGTSMCVTSAVVGCTTFSVKEQYTCLVPEFGDGPRWINRKAHNSRCRRVLPGFSQCLTKLYTKLAKWGVHYNNRSAVLGCEERAKWLSDRGFNFFASEYTLRGGSGNVTAPPALCSGFLNLAVLRAPLSRINSHMRYVVQTTYDWMGERTADFMSNMSLQDWRRLLPAAFDNYYIRGLLGEEGFYIKTGALNASAHLPAARDVIGAMDVLLILEDPEPLLQLGHAWGLGWPRTFTHAEGRSSNRLDREVARIIDKVVPKGEAAMELAAANSLDEQLYDFAVLLSRLDSVVWAVAEAAGLIPPAAAMSYPDGARPMVPFSRGFGLSHLHSRSGGSNDRVACGYVSPRWPKPPAPPLAPNATGGPPPTPLPDLTAGGR</sequence>
<feature type="non-terminal residue" evidence="2">
    <location>
        <position position="1"/>
    </location>
</feature>
<name>A0ABQ5SB98_9CHLO</name>
<evidence type="ECO:0000256" key="1">
    <source>
        <dbReference type="SAM" id="MobiDB-lite"/>
    </source>
</evidence>
<reference evidence="2 3" key="1">
    <citation type="journal article" date="2023" name="IScience">
        <title>Expanded male sex-determining region conserved during the evolution of homothallism in the green alga Volvox.</title>
        <authorList>
            <person name="Yamamoto K."/>
            <person name="Matsuzaki R."/>
            <person name="Mahakham W."/>
            <person name="Heman W."/>
            <person name="Sekimoto H."/>
            <person name="Kawachi M."/>
            <person name="Minakuchi Y."/>
            <person name="Toyoda A."/>
            <person name="Nozaki H."/>
        </authorList>
    </citation>
    <scope>NUCLEOTIDE SEQUENCE [LARGE SCALE GENOMIC DNA]</scope>
    <source>
        <strain evidence="2 3">NIES-4468</strain>
    </source>
</reference>
<dbReference type="EMBL" id="BSDZ01000078">
    <property type="protein sequence ID" value="GLI67049.1"/>
    <property type="molecule type" value="Genomic_DNA"/>
</dbReference>
<accession>A0ABQ5SB98</accession>